<comment type="caution">
    <text evidence="2">The sequence shown here is derived from an EMBL/GenBank/DDBJ whole genome shotgun (WGS) entry which is preliminary data.</text>
</comment>
<gene>
    <name evidence="2" type="ORF">CEXT_203601</name>
</gene>
<feature type="region of interest" description="Disordered" evidence="1">
    <location>
        <begin position="1"/>
        <end position="21"/>
    </location>
</feature>
<evidence type="ECO:0000313" key="2">
    <source>
        <dbReference type="EMBL" id="GIX79312.1"/>
    </source>
</evidence>
<dbReference type="EMBL" id="BPLR01020479">
    <property type="protein sequence ID" value="GIX79312.1"/>
    <property type="molecule type" value="Genomic_DNA"/>
</dbReference>
<dbReference type="Proteomes" id="UP001054945">
    <property type="component" value="Unassembled WGS sequence"/>
</dbReference>
<dbReference type="AlphaFoldDB" id="A0AAV4N3A3"/>
<proteinExistence type="predicted"/>
<sequence length="119" mass="13457">MNTAKEDILKNRQASRKKSVTEECESSYTSSECLAHSRSVHYLIPSLEKPGPMCNEYKIPSQFGEDAYGIALTSRTCRGALVYGETMRRRIKSSNDCSLGGYQRIKEQQQDKKEEINGN</sequence>
<name>A0AAV4N3A3_CAEEX</name>
<keyword evidence="3" id="KW-1185">Reference proteome</keyword>
<reference evidence="2 3" key="1">
    <citation type="submission" date="2021-06" db="EMBL/GenBank/DDBJ databases">
        <title>Caerostris extrusa draft genome.</title>
        <authorList>
            <person name="Kono N."/>
            <person name="Arakawa K."/>
        </authorList>
    </citation>
    <scope>NUCLEOTIDE SEQUENCE [LARGE SCALE GENOMIC DNA]</scope>
</reference>
<evidence type="ECO:0000313" key="3">
    <source>
        <dbReference type="Proteomes" id="UP001054945"/>
    </source>
</evidence>
<evidence type="ECO:0000256" key="1">
    <source>
        <dbReference type="SAM" id="MobiDB-lite"/>
    </source>
</evidence>
<feature type="compositionally biased region" description="Basic and acidic residues" evidence="1">
    <location>
        <begin position="1"/>
        <end position="10"/>
    </location>
</feature>
<accession>A0AAV4N3A3</accession>
<organism evidence="2 3">
    <name type="scientific">Caerostris extrusa</name>
    <name type="common">Bark spider</name>
    <name type="synonym">Caerostris bankana</name>
    <dbReference type="NCBI Taxonomy" id="172846"/>
    <lineage>
        <taxon>Eukaryota</taxon>
        <taxon>Metazoa</taxon>
        <taxon>Ecdysozoa</taxon>
        <taxon>Arthropoda</taxon>
        <taxon>Chelicerata</taxon>
        <taxon>Arachnida</taxon>
        <taxon>Araneae</taxon>
        <taxon>Araneomorphae</taxon>
        <taxon>Entelegynae</taxon>
        <taxon>Araneoidea</taxon>
        <taxon>Araneidae</taxon>
        <taxon>Caerostris</taxon>
    </lineage>
</organism>
<protein>
    <submittedName>
        <fullName evidence="2">Uncharacterized protein</fullName>
    </submittedName>
</protein>